<dbReference type="AlphaFoldDB" id="A0AAW5IPQ1"/>
<sequence>MKFKFFFIYLLFLIPSYLSAKFDLQINSNCKYQIIDKDYDLQGDTLFVPRGCVLDFRGGSFSNGYICSDFASISAPLQQIFSVNVRLLGNWQNERLPVEWYGALGDDKTDCSVAINAAINNTTFRVISLLAGHKYLITQSIKMRSSDFAFGCFDVAYSHESSPAAYIYSNSSEPILEFPKGESIQGLNLKGLVLHKRWKYRYQGDGIHIEQSALYRSIFEGIRIYYCNNGYYQEFGDGYKGFSLNKFTNCVFGGCKNGFQVTFPTQAQYSYWINLNSWDNCHFSYNLNCGLIINNVYSCEQNTFYNCGFEGMSKDENVWWKNDSDICGVFMKGCGYGLTTFYNCYFERNHPLNSPIKPNNLSNEKNPFCVADVILDGALVSFDKCTFNEGITPIILRNRNIGINIENSIFRHEYLSNSIVLFKNIEREYTKKGNYFRLMIPAIESKYVNSITKDINCDTKELSKEIKYLTVR</sequence>
<organism evidence="1 2">
    <name type="scientific">Segatella copri</name>
    <dbReference type="NCBI Taxonomy" id="165179"/>
    <lineage>
        <taxon>Bacteria</taxon>
        <taxon>Pseudomonadati</taxon>
        <taxon>Bacteroidota</taxon>
        <taxon>Bacteroidia</taxon>
        <taxon>Bacteroidales</taxon>
        <taxon>Prevotellaceae</taxon>
        <taxon>Segatella</taxon>
    </lineage>
</organism>
<proteinExistence type="predicted"/>
<dbReference type="SUPFAM" id="SSF51126">
    <property type="entry name" value="Pectin lyase-like"/>
    <property type="match status" value="1"/>
</dbReference>
<dbReference type="Proteomes" id="UP001205531">
    <property type="component" value="Unassembled WGS sequence"/>
</dbReference>
<dbReference type="InterPro" id="IPR011050">
    <property type="entry name" value="Pectin_lyase_fold/virulence"/>
</dbReference>
<evidence type="ECO:0000313" key="2">
    <source>
        <dbReference type="Proteomes" id="UP001205531"/>
    </source>
</evidence>
<dbReference type="Gene3D" id="2.160.20.10">
    <property type="entry name" value="Single-stranded right-handed beta-helix, Pectin lyase-like"/>
    <property type="match status" value="1"/>
</dbReference>
<accession>A0AAW5IPQ1</accession>
<evidence type="ECO:0000313" key="1">
    <source>
        <dbReference type="EMBL" id="MCP9565460.1"/>
    </source>
</evidence>
<keyword evidence="1" id="KW-0378">Hydrolase</keyword>
<gene>
    <name evidence="1" type="ORF">NNC64_13040</name>
</gene>
<dbReference type="EMBL" id="JANDWZ010000035">
    <property type="protein sequence ID" value="MCP9565460.1"/>
    <property type="molecule type" value="Genomic_DNA"/>
</dbReference>
<dbReference type="RefSeq" id="WP_254953635.1">
    <property type="nucleotide sequence ID" value="NZ_JANDWY010000032.1"/>
</dbReference>
<name>A0AAW5IPQ1_9BACT</name>
<comment type="caution">
    <text evidence="1">The sequence shown here is derived from an EMBL/GenBank/DDBJ whole genome shotgun (WGS) entry which is preliminary data.</text>
</comment>
<dbReference type="InterPro" id="IPR012334">
    <property type="entry name" value="Pectin_lyas_fold"/>
</dbReference>
<protein>
    <submittedName>
        <fullName evidence="1">Glycoside hydrolase family 55 protein</fullName>
    </submittedName>
</protein>
<dbReference type="GO" id="GO:0016787">
    <property type="term" value="F:hydrolase activity"/>
    <property type="evidence" value="ECO:0007669"/>
    <property type="project" value="UniProtKB-KW"/>
</dbReference>
<reference evidence="1" key="1">
    <citation type="submission" date="2022-07" db="EMBL/GenBank/DDBJ databases">
        <title>Prevotella copri.</title>
        <authorList>
            <person name="Yang C."/>
        </authorList>
    </citation>
    <scope>NUCLEOTIDE SEQUENCE</scope>
    <source>
        <strain evidence="1">HF2107</strain>
    </source>
</reference>